<dbReference type="PANTHER" id="PTHR36115">
    <property type="entry name" value="PROLINE-RICH ANTIGEN HOMOLOG-RELATED"/>
    <property type="match status" value="1"/>
</dbReference>
<name>A0A1J5R2V5_9ZZZZ</name>
<evidence type="ECO:0000259" key="7">
    <source>
        <dbReference type="Pfam" id="PF06271"/>
    </source>
</evidence>
<feature type="transmembrane region" description="Helical" evidence="6">
    <location>
        <begin position="32"/>
        <end position="59"/>
    </location>
</feature>
<feature type="domain" description="RDD" evidence="7">
    <location>
        <begin position="29"/>
        <end position="161"/>
    </location>
</feature>
<protein>
    <submittedName>
        <fullName evidence="8">RDD family protein</fullName>
    </submittedName>
</protein>
<dbReference type="AlphaFoldDB" id="A0A1J5R2V5"/>
<comment type="caution">
    <text evidence="8">The sequence shown here is derived from an EMBL/GenBank/DDBJ whole genome shotgun (WGS) entry which is preliminary data.</text>
</comment>
<evidence type="ECO:0000256" key="6">
    <source>
        <dbReference type="SAM" id="Phobius"/>
    </source>
</evidence>
<keyword evidence="4 6" id="KW-1133">Transmembrane helix</keyword>
<feature type="transmembrane region" description="Helical" evidence="6">
    <location>
        <begin position="80"/>
        <end position="100"/>
    </location>
</feature>
<accession>A0A1J5R2V5</accession>
<dbReference type="PANTHER" id="PTHR36115:SF6">
    <property type="entry name" value="PROLINE-RICH ANTIGEN HOMOLOG"/>
    <property type="match status" value="1"/>
</dbReference>
<reference evidence="8" key="1">
    <citation type="submission" date="2016-10" db="EMBL/GenBank/DDBJ databases">
        <title>Sequence of Gallionella enrichment culture.</title>
        <authorList>
            <person name="Poehlein A."/>
            <person name="Muehling M."/>
            <person name="Daniel R."/>
        </authorList>
    </citation>
    <scope>NUCLEOTIDE SEQUENCE</scope>
</reference>
<keyword evidence="3 6" id="KW-0812">Transmembrane</keyword>
<dbReference type="EMBL" id="MLJW01000482">
    <property type="protein sequence ID" value="OIQ86391.1"/>
    <property type="molecule type" value="Genomic_DNA"/>
</dbReference>
<proteinExistence type="predicted"/>
<organism evidence="8">
    <name type="scientific">mine drainage metagenome</name>
    <dbReference type="NCBI Taxonomy" id="410659"/>
    <lineage>
        <taxon>unclassified sequences</taxon>
        <taxon>metagenomes</taxon>
        <taxon>ecological metagenomes</taxon>
    </lineage>
</organism>
<keyword evidence="5 6" id="KW-0472">Membrane</keyword>
<gene>
    <name evidence="8" type="ORF">GALL_317480</name>
</gene>
<evidence type="ECO:0000256" key="4">
    <source>
        <dbReference type="ARBA" id="ARBA00022989"/>
    </source>
</evidence>
<evidence type="ECO:0000256" key="1">
    <source>
        <dbReference type="ARBA" id="ARBA00004651"/>
    </source>
</evidence>
<dbReference type="InterPro" id="IPR051791">
    <property type="entry name" value="Pra-immunoreactive"/>
</dbReference>
<keyword evidence="2" id="KW-1003">Cell membrane</keyword>
<evidence type="ECO:0000256" key="3">
    <source>
        <dbReference type="ARBA" id="ARBA00022692"/>
    </source>
</evidence>
<dbReference type="InterPro" id="IPR010432">
    <property type="entry name" value="RDD"/>
</dbReference>
<evidence type="ECO:0000256" key="5">
    <source>
        <dbReference type="ARBA" id="ARBA00023136"/>
    </source>
</evidence>
<dbReference type="GO" id="GO:0005886">
    <property type="term" value="C:plasma membrane"/>
    <property type="evidence" value="ECO:0007669"/>
    <property type="project" value="UniProtKB-SubCell"/>
</dbReference>
<evidence type="ECO:0000313" key="8">
    <source>
        <dbReference type="EMBL" id="OIQ86391.1"/>
    </source>
</evidence>
<comment type="subcellular location">
    <subcellularLocation>
        <location evidence="1">Cell membrane</location>
        <topology evidence="1">Multi-pass membrane protein</topology>
    </subcellularLocation>
</comment>
<evidence type="ECO:0000256" key="2">
    <source>
        <dbReference type="ARBA" id="ARBA00022475"/>
    </source>
</evidence>
<dbReference type="Pfam" id="PF06271">
    <property type="entry name" value="RDD"/>
    <property type="match status" value="1"/>
</dbReference>
<sequence length="361" mass="37818">MMGAMTLPGGTSVDLAVPQHAVDQREPDYASWAMRVVAALLDAAIAAGVAFLAPVGIGTQFPFLGEPASFTGATPPMTSWIHNPWVVTVVAVTLVMQAYLGVTPGKLLMGIAVVNEADARPLGLVRTALRWLAHLVDGLFFIGYLRPLWNARRKTFADSIVGSVVLATRRPRPHRWLTSRSAPDVGPPVAWEAAATPTWRPAVTWLAALACGLGGLFGFGPSTTESRAPADLTCRMTTPDAGAAGLTGATLHTSTMSGQITRLGVTRLLGEPPQDVTATWDWSGILSQNDEVTLRLVVTGADGTSSTHDLLSGGISTGDMTMMIPSDALRGLGDPWSWAASIIINGVESPPCVGNVSGSFT</sequence>